<dbReference type="RefSeq" id="WP_310092871.1">
    <property type="nucleotide sequence ID" value="NZ_JAVDUU010000001.1"/>
</dbReference>
<keyword evidence="1" id="KW-1133">Transmembrane helix</keyword>
<evidence type="ECO:0000313" key="2">
    <source>
        <dbReference type="EMBL" id="MDR6941286.1"/>
    </source>
</evidence>
<dbReference type="EMBL" id="JAVDUU010000001">
    <property type="protein sequence ID" value="MDR6941286.1"/>
    <property type="molecule type" value="Genomic_DNA"/>
</dbReference>
<organism evidence="2 3">
    <name type="scientific">Mucilaginibacter pocheonensis</name>
    <dbReference type="NCBI Taxonomy" id="398050"/>
    <lineage>
        <taxon>Bacteria</taxon>
        <taxon>Pseudomonadati</taxon>
        <taxon>Bacteroidota</taxon>
        <taxon>Sphingobacteriia</taxon>
        <taxon>Sphingobacteriales</taxon>
        <taxon>Sphingobacteriaceae</taxon>
        <taxon>Mucilaginibacter</taxon>
    </lineage>
</organism>
<protein>
    <submittedName>
        <fullName evidence="2">Energy-coupling factor transporter transmembrane protein EcfT</fullName>
    </submittedName>
</protein>
<feature type="transmembrane region" description="Helical" evidence="1">
    <location>
        <begin position="44"/>
        <end position="66"/>
    </location>
</feature>
<evidence type="ECO:0000313" key="3">
    <source>
        <dbReference type="Proteomes" id="UP001247620"/>
    </source>
</evidence>
<comment type="caution">
    <text evidence="2">The sequence shown here is derived from an EMBL/GenBank/DDBJ whole genome shotgun (WGS) entry which is preliminary data.</text>
</comment>
<reference evidence="2 3" key="1">
    <citation type="submission" date="2023-07" db="EMBL/GenBank/DDBJ databases">
        <title>Sorghum-associated microbial communities from plants grown in Nebraska, USA.</title>
        <authorList>
            <person name="Schachtman D."/>
        </authorList>
    </citation>
    <scope>NUCLEOTIDE SEQUENCE [LARGE SCALE GENOMIC DNA]</scope>
    <source>
        <strain evidence="2 3">3262</strain>
    </source>
</reference>
<feature type="transmembrane region" description="Helical" evidence="1">
    <location>
        <begin position="12"/>
        <end position="32"/>
    </location>
</feature>
<proteinExistence type="predicted"/>
<gene>
    <name evidence="2" type="ORF">J2W55_001114</name>
</gene>
<keyword evidence="1 2" id="KW-0812">Transmembrane</keyword>
<sequence>MAVLGHFLFEILKIVLLGLIYTALIFLVWVIISKLRKKNFDFKWYKFLVVYKVLAAVLFIFSFTYYGNHGLGDDSYVPLGHGETMSQGDSFAYFVPDGKSNQIHIDTYLVKEDHLCASVDSGYMVYNLKNKRLNNFNTELLYNTYASAHNLPAANQFREFEPQYADYWGGWRFWMLP</sequence>
<accession>A0ABU1T7A9</accession>
<keyword evidence="3" id="KW-1185">Reference proteome</keyword>
<name>A0ABU1T7A9_9SPHI</name>
<evidence type="ECO:0000256" key="1">
    <source>
        <dbReference type="SAM" id="Phobius"/>
    </source>
</evidence>
<keyword evidence="1" id="KW-0472">Membrane</keyword>
<dbReference type="Proteomes" id="UP001247620">
    <property type="component" value="Unassembled WGS sequence"/>
</dbReference>